<comment type="cofactor">
    <cofactor evidence="1">
        <name>Zn(2+)</name>
        <dbReference type="ChEBI" id="CHEBI:29105"/>
    </cofactor>
    <text evidence="1">Binds 1 zinc ion per subunit.</text>
</comment>
<evidence type="ECO:0000313" key="5">
    <source>
        <dbReference type="Proteomes" id="UP000269669"/>
    </source>
</evidence>
<proteinExistence type="predicted"/>
<dbReference type="OrthoDB" id="9762302at2"/>
<dbReference type="SUPFAM" id="SSF48452">
    <property type="entry name" value="TPR-like"/>
    <property type="match status" value="1"/>
</dbReference>
<dbReference type="AlphaFoldDB" id="A0A428MF09"/>
<protein>
    <submittedName>
        <fullName evidence="4">Aminopeptidase N</fullName>
    </submittedName>
</protein>
<dbReference type="InterPro" id="IPR019734">
    <property type="entry name" value="TPR_rpt"/>
</dbReference>
<keyword evidence="4" id="KW-0378">Hydrolase</keyword>
<dbReference type="GO" id="GO:0004177">
    <property type="term" value="F:aminopeptidase activity"/>
    <property type="evidence" value="ECO:0007669"/>
    <property type="project" value="UniProtKB-KW"/>
</dbReference>
<dbReference type="InterPro" id="IPR014782">
    <property type="entry name" value="Peptidase_M1_dom"/>
</dbReference>
<feature type="domain" description="Peptidase M1 membrane alanine aminopeptidase" evidence="3">
    <location>
        <begin position="296"/>
        <end position="439"/>
    </location>
</feature>
<comment type="caution">
    <text evidence="4">The sequence shown here is derived from an EMBL/GenBank/DDBJ whole genome shotgun (WGS) entry which is preliminary data.</text>
</comment>
<dbReference type="Pfam" id="PF01433">
    <property type="entry name" value="Peptidase_M1"/>
    <property type="match status" value="1"/>
</dbReference>
<accession>A0A428MF09</accession>
<feature type="binding site" evidence="1">
    <location>
        <position position="304"/>
    </location>
    <ligand>
        <name>Zn(2+)</name>
        <dbReference type="ChEBI" id="CHEBI:29105"/>
        <note>catalytic</note>
    </ligand>
</feature>
<dbReference type="InterPro" id="IPR042097">
    <property type="entry name" value="Aminopeptidase_N-like_N_sf"/>
</dbReference>
<dbReference type="GO" id="GO:0008270">
    <property type="term" value="F:zinc ion binding"/>
    <property type="evidence" value="ECO:0007669"/>
    <property type="project" value="InterPro"/>
</dbReference>
<keyword evidence="5" id="KW-1185">Reference proteome</keyword>
<keyword evidence="2" id="KW-0732">Signal</keyword>
<feature type="signal peptide" evidence="2">
    <location>
        <begin position="1"/>
        <end position="26"/>
    </location>
</feature>
<dbReference type="SMART" id="SM00028">
    <property type="entry name" value="TPR"/>
    <property type="match status" value="3"/>
</dbReference>
<gene>
    <name evidence="4" type="ORF">EDE15_0935</name>
</gene>
<name>A0A428MF09_9BACT</name>
<dbReference type="PANTHER" id="PTHR45726">
    <property type="entry name" value="LEUKOTRIENE A-4 HYDROLASE"/>
    <property type="match status" value="1"/>
</dbReference>
<dbReference type="GO" id="GO:0008237">
    <property type="term" value="F:metallopeptidase activity"/>
    <property type="evidence" value="ECO:0007669"/>
    <property type="project" value="InterPro"/>
</dbReference>
<dbReference type="Proteomes" id="UP000269669">
    <property type="component" value="Unassembled WGS sequence"/>
</dbReference>
<evidence type="ECO:0000313" key="4">
    <source>
        <dbReference type="EMBL" id="RSL15446.1"/>
    </source>
</evidence>
<dbReference type="Gene3D" id="2.60.40.1730">
    <property type="entry name" value="tricorn interacting facor f3 domain"/>
    <property type="match status" value="1"/>
</dbReference>
<dbReference type="InterPro" id="IPR027268">
    <property type="entry name" value="Peptidase_M4/M1_CTD_sf"/>
</dbReference>
<reference evidence="4 5" key="1">
    <citation type="submission" date="2018-12" db="EMBL/GenBank/DDBJ databases">
        <title>Sequencing of bacterial isolates from soil warming experiment in Harvard Forest, Massachusetts, USA.</title>
        <authorList>
            <person name="Deangelis K."/>
        </authorList>
    </citation>
    <scope>NUCLEOTIDE SEQUENCE [LARGE SCALE GENOMIC DNA]</scope>
    <source>
        <strain evidence="4 5">EB153</strain>
    </source>
</reference>
<dbReference type="InterPro" id="IPR034015">
    <property type="entry name" value="M1_LTA4H"/>
</dbReference>
<dbReference type="EMBL" id="RSDW01000001">
    <property type="protein sequence ID" value="RSL15446.1"/>
    <property type="molecule type" value="Genomic_DNA"/>
</dbReference>
<keyword evidence="1" id="KW-0479">Metal-binding</keyword>
<dbReference type="RefSeq" id="WP_125484183.1">
    <property type="nucleotide sequence ID" value="NZ_RSDW01000001.1"/>
</dbReference>
<dbReference type="PANTHER" id="PTHR45726:SF3">
    <property type="entry name" value="LEUKOTRIENE A-4 HYDROLASE"/>
    <property type="match status" value="1"/>
</dbReference>
<keyword evidence="1" id="KW-0862">Zinc</keyword>
<organism evidence="4 5">
    <name type="scientific">Edaphobacter aggregans</name>
    <dbReference type="NCBI Taxonomy" id="570835"/>
    <lineage>
        <taxon>Bacteria</taxon>
        <taxon>Pseudomonadati</taxon>
        <taxon>Acidobacteriota</taxon>
        <taxon>Terriglobia</taxon>
        <taxon>Terriglobales</taxon>
        <taxon>Acidobacteriaceae</taxon>
        <taxon>Edaphobacter</taxon>
    </lineage>
</organism>
<evidence type="ECO:0000256" key="1">
    <source>
        <dbReference type="PIRSR" id="PIRSR634015-3"/>
    </source>
</evidence>
<dbReference type="Gene3D" id="1.25.40.10">
    <property type="entry name" value="Tetratricopeptide repeat domain"/>
    <property type="match status" value="1"/>
</dbReference>
<keyword evidence="4" id="KW-0645">Protease</keyword>
<dbReference type="SUPFAM" id="SSF63737">
    <property type="entry name" value="Leukotriene A4 hydrolase N-terminal domain"/>
    <property type="match status" value="1"/>
</dbReference>
<sequence length="659" mass="72822">MYPFVRHLRLTVATLSCCILTATVWAAPAKPQLQVTGYVINAELDPAANKLSATAVVSFTALEDLTAPVFELNNGLQISKVTDANKKPLEAERLTNNSTVRFNLATPIPKGSSTSFTFEYAGTLKGAETSPVEGIKLASVEDPISILLYAGRWFPMVGLFTNRFTAEMHIRVPGNERVIGSGSGVAAQKSLPGNKTEYTFNWSKPGFPGTIIAGKFIDPVTAGNMRVYVTEKHKDYAHDFASQAEREFLFMSGTFGQLDSSRMNLVELPDDAISAAWAPEITAVAGSRIAARNEQRLLSNTLAHQWWGGQISPATLNDAWITNGMSRYAELMYLEDSAGKTAFESAVMDVSAGALAYDTEPLSTLGRLDPFSPQFQSMTLEKGAMVFHMLRWEMGDEVFNKFLRALLTQYADKSVRGSNVEAVASAQSQEQMTPFFAQWVDGTGAPAFTNKYTVFRLGDNKGFRTIGSVAQDLDLFRMPVELRIETDGKTETRRVDLSGTESQYSVETFGRPRRISIDPQNWLLKSTPDLAVRVAILRGQQQVAQGDLTAGLIEYQKALDANKNSSLAAYRIGEVFFMQRSYQSAANSFRDALRGDGDPKWVEVWSHIELGRIFDLTGQRDRAVNEYRLAVQTNDNTQGAVNEARALMQKPYKREQTEN</sequence>
<evidence type="ECO:0000259" key="3">
    <source>
        <dbReference type="Pfam" id="PF01433"/>
    </source>
</evidence>
<dbReference type="Gene3D" id="1.10.390.10">
    <property type="entry name" value="Neutral Protease Domain 2"/>
    <property type="match status" value="1"/>
</dbReference>
<feature type="chain" id="PRO_5019579849" evidence="2">
    <location>
        <begin position="27"/>
        <end position="659"/>
    </location>
</feature>
<dbReference type="SUPFAM" id="SSF55486">
    <property type="entry name" value="Metalloproteases ('zincins'), catalytic domain"/>
    <property type="match status" value="1"/>
</dbReference>
<evidence type="ECO:0000256" key="2">
    <source>
        <dbReference type="SAM" id="SignalP"/>
    </source>
</evidence>
<keyword evidence="4" id="KW-0031">Aminopeptidase</keyword>
<dbReference type="InterPro" id="IPR011990">
    <property type="entry name" value="TPR-like_helical_dom_sf"/>
</dbReference>